<dbReference type="SUPFAM" id="SSF52540">
    <property type="entry name" value="P-loop containing nucleoside triphosphate hydrolases"/>
    <property type="match status" value="1"/>
</dbReference>
<evidence type="ECO:0000313" key="1">
    <source>
        <dbReference type="EMBL" id="HAB5031044.1"/>
    </source>
</evidence>
<sequence>MKPENSVYEIFKTSRDVPANYVQRTHVDDVFIETLLQENHIVIYGSSKQGKTSLRKRHLEEHDAVVITCDNNWGIADLQLAILKKVGFTIEDSKNVKIDGSLKIKFKIPGLAEVETGGGISHDKKTHDYAINANDVNDIIDVINKVNFKKYIILEEFHYLPIQTQKDFSITLKAYHELSRVCFIIIGVWLENDRITSANGDLTGRVKSINADLWKDENINELFVNSERLLNIIFDEKFKKNLIRKANGNVFLVQKICLKACELDQVHFKQKVTKTVGTNIALDSEIKEELDMQNARFRHLLMDFSKGFGKTELNLYKWILYALLKLDKSTLESGVYEKVLRETIKEAHPNKFSVTTRKLAKALSKSVELQTRHGIKPIVFEYDENKTKLKILDKYFIMWREYQDIQELYELASIFSDDDLD</sequence>
<reference evidence="1" key="2">
    <citation type="submission" date="2019-10" db="EMBL/GenBank/DDBJ databases">
        <authorList>
            <consortium name="NCBI Pathogen Detection Project"/>
        </authorList>
    </citation>
    <scope>NUCLEOTIDE SEQUENCE</scope>
    <source>
        <strain evidence="1">Salmonella enterica</strain>
    </source>
</reference>
<name>A0A6Y3IMI1_SALIN</name>
<gene>
    <name evidence="1" type="ORF">GB531_16060</name>
</gene>
<dbReference type="AlphaFoldDB" id="A0A6Y3IMI1"/>
<comment type="caution">
    <text evidence="1">The sequence shown here is derived from an EMBL/GenBank/DDBJ whole genome shotgun (WGS) entry which is preliminary data.</text>
</comment>
<organism evidence="1">
    <name type="scientific">Salmonella infantis</name>
    <dbReference type="NCBI Taxonomy" id="595"/>
    <lineage>
        <taxon>Bacteria</taxon>
        <taxon>Pseudomonadati</taxon>
        <taxon>Pseudomonadota</taxon>
        <taxon>Gammaproteobacteria</taxon>
        <taxon>Enterobacterales</taxon>
        <taxon>Enterobacteriaceae</taxon>
        <taxon>Salmonella</taxon>
    </lineage>
</organism>
<reference evidence="1" key="1">
    <citation type="journal article" date="2018" name="Genome Biol.">
        <title>SKESA: strategic k-mer extension for scrupulous assemblies.</title>
        <authorList>
            <person name="Souvorov A."/>
            <person name="Agarwala R."/>
            <person name="Lipman D.J."/>
        </authorList>
    </citation>
    <scope>NUCLEOTIDE SEQUENCE</scope>
    <source>
        <strain evidence="1">Salmonella enterica</strain>
    </source>
</reference>
<proteinExistence type="predicted"/>
<dbReference type="Gene3D" id="3.40.50.300">
    <property type="entry name" value="P-loop containing nucleotide triphosphate hydrolases"/>
    <property type="match status" value="1"/>
</dbReference>
<accession>A0A6Y3IMI1</accession>
<dbReference type="InterPro" id="IPR027417">
    <property type="entry name" value="P-loop_NTPase"/>
</dbReference>
<dbReference type="RefSeq" id="WP_079948304.1">
    <property type="nucleotide sequence ID" value="NZ_JANTQY010000009.1"/>
</dbReference>
<protein>
    <submittedName>
        <fullName evidence="1">Uncharacterized protein</fullName>
    </submittedName>
</protein>
<dbReference type="EMBL" id="DAAGYC010000007">
    <property type="protein sequence ID" value="HAB5031044.1"/>
    <property type="molecule type" value="Genomic_DNA"/>
</dbReference>